<accession>A0A4Q0YTI6</accession>
<dbReference type="Pfam" id="PF08808">
    <property type="entry name" value="RES"/>
    <property type="match status" value="1"/>
</dbReference>
<dbReference type="EMBL" id="PEIB01000002">
    <property type="protein sequence ID" value="RXJ74547.1"/>
    <property type="molecule type" value="Genomic_DNA"/>
</dbReference>
<proteinExistence type="predicted"/>
<dbReference type="InterPro" id="IPR014914">
    <property type="entry name" value="RES_dom"/>
</dbReference>
<sequence length="153" mass="17413">MEVFRLSLARFADLSGMGGMFGSGRWHQKGYPVVYTAGSRSLAALERFVHESPVHMPKLVMLTIFIPDSLAIQRRSESELPKGWDAVPDADTSRNLGVQWLNEQQSPVMQLPSAIVASEYNFLINPAHPDATQIKIIEQRDFYYDSRMKRMIR</sequence>
<protein>
    <recommendedName>
        <fullName evidence="1">RES domain-containing protein</fullName>
    </recommendedName>
</protein>
<gene>
    <name evidence="2" type="ORF">CS022_02950</name>
</gene>
<feature type="domain" description="RES" evidence="1">
    <location>
        <begin position="13"/>
        <end position="138"/>
    </location>
</feature>
<name>A0A4Q0YTI6_9GAMM</name>
<reference evidence="2 3" key="1">
    <citation type="submission" date="2017-10" db="EMBL/GenBank/DDBJ databases">
        <title>Nyctiphanis sp. nov., isolated from the stomach of the euphausiid Nyctiphanes simplex (Hansen, 1911) in the Gulf of California.</title>
        <authorList>
            <person name="Gomez-Gil B."/>
            <person name="Aguilar-Mendez M."/>
            <person name="Lopez-Cortes A."/>
            <person name="Gomez-Gutierrez J."/>
            <person name="Roque A."/>
            <person name="Lang E."/>
            <person name="Gonzalez-Castillo A."/>
        </authorList>
    </citation>
    <scope>NUCLEOTIDE SEQUENCE [LARGE SCALE GENOMIC DNA]</scope>
    <source>
        <strain evidence="2 3">CAIM 600</strain>
    </source>
</reference>
<organism evidence="2 3">
    <name type="scientific">Veronia nyctiphanis</name>
    <dbReference type="NCBI Taxonomy" id="1278244"/>
    <lineage>
        <taxon>Bacteria</taxon>
        <taxon>Pseudomonadati</taxon>
        <taxon>Pseudomonadota</taxon>
        <taxon>Gammaproteobacteria</taxon>
        <taxon>Vibrionales</taxon>
        <taxon>Vibrionaceae</taxon>
        <taxon>Veronia</taxon>
    </lineage>
</organism>
<dbReference type="SMART" id="SM00953">
    <property type="entry name" value="RES"/>
    <property type="match status" value="1"/>
</dbReference>
<evidence type="ECO:0000313" key="3">
    <source>
        <dbReference type="Proteomes" id="UP000290287"/>
    </source>
</evidence>
<keyword evidence="3" id="KW-1185">Reference proteome</keyword>
<dbReference type="Proteomes" id="UP000290287">
    <property type="component" value="Unassembled WGS sequence"/>
</dbReference>
<dbReference type="OrthoDB" id="9789501at2"/>
<dbReference type="RefSeq" id="WP_129121016.1">
    <property type="nucleotide sequence ID" value="NZ_PEIB01000002.1"/>
</dbReference>
<comment type="caution">
    <text evidence="2">The sequence shown here is derived from an EMBL/GenBank/DDBJ whole genome shotgun (WGS) entry which is preliminary data.</text>
</comment>
<evidence type="ECO:0000313" key="2">
    <source>
        <dbReference type="EMBL" id="RXJ74547.1"/>
    </source>
</evidence>
<evidence type="ECO:0000259" key="1">
    <source>
        <dbReference type="SMART" id="SM00953"/>
    </source>
</evidence>
<dbReference type="AlphaFoldDB" id="A0A4Q0YTI6"/>